<evidence type="ECO:0000259" key="3">
    <source>
        <dbReference type="PROSITE" id="PS50053"/>
    </source>
</evidence>
<feature type="domain" description="Ubiquitin-like" evidence="3">
    <location>
        <begin position="30"/>
        <end position="105"/>
    </location>
</feature>
<dbReference type="FunFam" id="3.10.20.90:FF:000160">
    <property type="entry name" value="Polyubiquitin-C"/>
    <property type="match status" value="1"/>
</dbReference>
<evidence type="ECO:0000256" key="2">
    <source>
        <dbReference type="ARBA" id="ARBA00022843"/>
    </source>
</evidence>
<dbReference type="PRINTS" id="PR00348">
    <property type="entry name" value="UBIQUITIN"/>
</dbReference>
<keyword evidence="6" id="KW-1185">Reference proteome</keyword>
<reference evidence="4" key="3">
    <citation type="submission" date="2020-06" db="EMBL/GenBank/DDBJ databases">
        <title>Helianthus annuus Genome sequencing and assembly Release 2.</title>
        <authorList>
            <person name="Gouzy J."/>
            <person name="Langlade N."/>
            <person name="Munos S."/>
        </authorList>
    </citation>
    <scope>NUCLEOTIDE SEQUENCE</scope>
    <source>
        <tissue evidence="4">Leaves</tissue>
    </source>
</reference>
<evidence type="ECO:0000313" key="5">
    <source>
        <dbReference type="EMBL" id="OTG38095.1"/>
    </source>
</evidence>
<dbReference type="PROSITE" id="PS50053">
    <property type="entry name" value="UBIQUITIN_2"/>
    <property type="match status" value="1"/>
</dbReference>
<dbReference type="GO" id="GO:0005634">
    <property type="term" value="C:nucleus"/>
    <property type="evidence" value="ECO:0000318"/>
    <property type="project" value="GO_Central"/>
</dbReference>
<reference evidence="4 6" key="1">
    <citation type="journal article" date="2017" name="Nature">
        <title>The sunflower genome provides insights into oil metabolism, flowering and Asterid evolution.</title>
        <authorList>
            <person name="Badouin H."/>
            <person name="Gouzy J."/>
            <person name="Grassa C.J."/>
            <person name="Murat F."/>
            <person name="Staton S.E."/>
            <person name="Cottret L."/>
            <person name="Lelandais-Briere C."/>
            <person name="Owens G.L."/>
            <person name="Carrere S."/>
            <person name="Mayjonade B."/>
            <person name="Legrand L."/>
            <person name="Gill N."/>
            <person name="Kane N.C."/>
            <person name="Bowers J.E."/>
            <person name="Hubner S."/>
            <person name="Bellec A."/>
            <person name="Berard A."/>
            <person name="Berges H."/>
            <person name="Blanchet N."/>
            <person name="Boniface M.C."/>
            <person name="Brunel D."/>
            <person name="Catrice O."/>
            <person name="Chaidir N."/>
            <person name="Claudel C."/>
            <person name="Donnadieu C."/>
            <person name="Faraut T."/>
            <person name="Fievet G."/>
            <person name="Helmstetter N."/>
            <person name="King M."/>
            <person name="Knapp S.J."/>
            <person name="Lai Z."/>
            <person name="Le Paslier M.C."/>
            <person name="Lippi Y."/>
            <person name="Lorenzon L."/>
            <person name="Mandel J.R."/>
            <person name="Marage G."/>
            <person name="Marchand G."/>
            <person name="Marquand E."/>
            <person name="Bret-Mestries E."/>
            <person name="Morien E."/>
            <person name="Nambeesan S."/>
            <person name="Nguyen T."/>
            <person name="Pegot-Espagnet P."/>
            <person name="Pouilly N."/>
            <person name="Raftis F."/>
            <person name="Sallet E."/>
            <person name="Schiex T."/>
            <person name="Thomas J."/>
            <person name="Vandecasteele C."/>
            <person name="Vares D."/>
            <person name="Vear F."/>
            <person name="Vautrin S."/>
            <person name="Crespi M."/>
            <person name="Mangin B."/>
            <person name="Burke J.M."/>
            <person name="Salse J."/>
            <person name="Munos S."/>
            <person name="Vincourt P."/>
            <person name="Rieseberg L.H."/>
            <person name="Langlade N.B."/>
        </authorList>
    </citation>
    <scope>NUCLEOTIDE SEQUENCE [LARGE SCALE GENOMIC DNA]</scope>
    <source>
        <strain evidence="6">cv. SF193</strain>
        <tissue evidence="4">Leaves</tissue>
    </source>
</reference>
<dbReference type="AlphaFoldDB" id="A0A251VRC7"/>
<dbReference type="SUPFAM" id="SSF54236">
    <property type="entry name" value="Ubiquitin-like"/>
    <property type="match status" value="1"/>
</dbReference>
<dbReference type="EMBL" id="MNCJ02000316">
    <property type="protein sequence ID" value="KAF5823443.1"/>
    <property type="molecule type" value="Genomic_DNA"/>
</dbReference>
<dbReference type="OMA" id="WLECESK"/>
<dbReference type="GO" id="GO:0031625">
    <property type="term" value="F:ubiquitin protein ligase binding"/>
    <property type="evidence" value="ECO:0000318"/>
    <property type="project" value="GO_Central"/>
</dbReference>
<sequence length="116" mass="13151">MVLHNTDTLASYSINNKSTLTVMRISWGFMRIFIKTLSGKTITLEVKLFDTIQNVKSAIYNIEGIPYCQQRLIYGKKQLEDSHTLADYNVHRESTVHLVVRSSGAIMKATNKSSLI</sequence>
<gene>
    <name evidence="5" type="ORF">HannXRQ_Chr01g0025981</name>
    <name evidence="4" type="ORF">HanXRQr2_Chr01g0038401</name>
</gene>
<reference evidence="5" key="2">
    <citation type="submission" date="2017-02" db="EMBL/GenBank/DDBJ databases">
        <title>Sunflower complete genome.</title>
        <authorList>
            <person name="Langlade N."/>
            <person name="Munos S."/>
        </authorList>
    </citation>
    <scope>NUCLEOTIDE SEQUENCE [LARGE SCALE GENOMIC DNA]</scope>
    <source>
        <tissue evidence="5">Leaves</tissue>
    </source>
</reference>
<dbReference type="Gene3D" id="3.10.20.90">
    <property type="entry name" value="Phosphatidylinositol 3-kinase Catalytic Subunit, Chain A, domain 1"/>
    <property type="match status" value="1"/>
</dbReference>
<dbReference type="SMART" id="SM00213">
    <property type="entry name" value="UBQ"/>
    <property type="match status" value="1"/>
</dbReference>
<proteinExistence type="predicted"/>
<dbReference type="GO" id="GO:0005737">
    <property type="term" value="C:cytoplasm"/>
    <property type="evidence" value="ECO:0000318"/>
    <property type="project" value="GO_Central"/>
</dbReference>
<keyword evidence="1" id="KW-1017">Isopeptide bond</keyword>
<dbReference type="GO" id="GO:0031386">
    <property type="term" value="F:protein tag activity"/>
    <property type="evidence" value="ECO:0000318"/>
    <property type="project" value="GO_Central"/>
</dbReference>
<organism evidence="5 6">
    <name type="scientific">Helianthus annuus</name>
    <name type="common">Common sunflower</name>
    <dbReference type="NCBI Taxonomy" id="4232"/>
    <lineage>
        <taxon>Eukaryota</taxon>
        <taxon>Viridiplantae</taxon>
        <taxon>Streptophyta</taxon>
        <taxon>Embryophyta</taxon>
        <taxon>Tracheophyta</taxon>
        <taxon>Spermatophyta</taxon>
        <taxon>Magnoliopsida</taxon>
        <taxon>eudicotyledons</taxon>
        <taxon>Gunneridae</taxon>
        <taxon>Pentapetalae</taxon>
        <taxon>asterids</taxon>
        <taxon>campanulids</taxon>
        <taxon>Asterales</taxon>
        <taxon>Asteraceae</taxon>
        <taxon>Asteroideae</taxon>
        <taxon>Heliantheae alliance</taxon>
        <taxon>Heliantheae</taxon>
        <taxon>Helianthus</taxon>
    </lineage>
</organism>
<evidence type="ECO:0000313" key="6">
    <source>
        <dbReference type="Proteomes" id="UP000215914"/>
    </source>
</evidence>
<dbReference type="GO" id="GO:0019941">
    <property type="term" value="P:modification-dependent protein catabolic process"/>
    <property type="evidence" value="ECO:0000318"/>
    <property type="project" value="GO_Central"/>
</dbReference>
<dbReference type="Proteomes" id="UP000215914">
    <property type="component" value="Chromosome 1"/>
</dbReference>
<evidence type="ECO:0000256" key="1">
    <source>
        <dbReference type="ARBA" id="ARBA00022499"/>
    </source>
</evidence>
<dbReference type="InterPro" id="IPR019956">
    <property type="entry name" value="Ubiquitin_dom"/>
</dbReference>
<dbReference type="STRING" id="4232.A0A251VRC7"/>
<dbReference type="InterPro" id="IPR029071">
    <property type="entry name" value="Ubiquitin-like_domsf"/>
</dbReference>
<accession>A0A251VRC7</accession>
<dbReference type="InterPro" id="IPR000626">
    <property type="entry name" value="Ubiquitin-like_dom"/>
</dbReference>
<dbReference type="InterPro" id="IPR050158">
    <property type="entry name" value="Ubiquitin_ubiquitin-like"/>
</dbReference>
<dbReference type="GO" id="GO:0003729">
    <property type="term" value="F:mRNA binding"/>
    <property type="evidence" value="ECO:0007669"/>
    <property type="project" value="UniProtKB-ARBA"/>
</dbReference>
<dbReference type="Pfam" id="PF00240">
    <property type="entry name" value="ubiquitin"/>
    <property type="match status" value="1"/>
</dbReference>
<dbReference type="PANTHER" id="PTHR10666">
    <property type="entry name" value="UBIQUITIN"/>
    <property type="match status" value="1"/>
</dbReference>
<protein>
    <submittedName>
        <fullName evidence="5">Putative ubiquitin</fullName>
    </submittedName>
    <submittedName>
        <fullName evidence="4">Ubiquitin domain-containing protein</fullName>
    </submittedName>
</protein>
<evidence type="ECO:0000313" key="4">
    <source>
        <dbReference type="EMBL" id="KAF5823443.1"/>
    </source>
</evidence>
<dbReference type="Gramene" id="mRNA:HanXRQr2_Chr01g0038401">
    <property type="protein sequence ID" value="CDS:HanXRQr2_Chr01g0038401.1"/>
    <property type="gene ID" value="HanXRQr2_Chr01g0038401"/>
</dbReference>
<dbReference type="InParanoid" id="A0A251VRC7"/>
<keyword evidence="2" id="KW-0832">Ubl conjugation</keyword>
<dbReference type="EMBL" id="CM007890">
    <property type="protein sequence ID" value="OTG38095.1"/>
    <property type="molecule type" value="Genomic_DNA"/>
</dbReference>
<dbReference type="GO" id="GO:0016567">
    <property type="term" value="P:protein ubiquitination"/>
    <property type="evidence" value="ECO:0000318"/>
    <property type="project" value="GO_Central"/>
</dbReference>
<name>A0A251VRC7_HELAN</name>